<evidence type="ECO:0000259" key="1">
    <source>
        <dbReference type="Pfam" id="PF18593"/>
    </source>
</evidence>
<dbReference type="InterPro" id="IPR041129">
    <property type="entry name" value="CdiI_2"/>
</dbReference>
<name>A0A4Q1S9G1_9BACT</name>
<keyword evidence="2" id="KW-0547">Nucleotide-binding</keyword>
<proteinExistence type="predicted"/>
<dbReference type="GO" id="GO:0005524">
    <property type="term" value="F:ATP binding"/>
    <property type="evidence" value="ECO:0007669"/>
    <property type="project" value="UniProtKB-KW"/>
</dbReference>
<dbReference type="Pfam" id="PF18593">
    <property type="entry name" value="CdiI_2"/>
    <property type="match status" value="1"/>
</dbReference>
<organism evidence="2 3">
    <name type="scientific">Silvibacterium dinghuense</name>
    <dbReference type="NCBI Taxonomy" id="1560006"/>
    <lineage>
        <taxon>Bacteria</taxon>
        <taxon>Pseudomonadati</taxon>
        <taxon>Acidobacteriota</taxon>
        <taxon>Terriglobia</taxon>
        <taxon>Terriglobales</taxon>
        <taxon>Acidobacteriaceae</taxon>
        <taxon>Silvibacterium</taxon>
    </lineage>
</organism>
<dbReference type="AlphaFoldDB" id="A0A4Q1S9G1"/>
<accession>A0A4Q1S9G1</accession>
<sequence length="111" mass="12383">MTFTEKPGLQAPAEAEHYPHLDALLGGYFHQDFDLFGDTLAEILATYREDTSAEERAATRADIERFLGTYGPEAQAVNEALERIFKPGVIIEGWDGLNATQWLEEVARLLA</sequence>
<gene>
    <name evidence="2" type="ORF">ESZ00_16775</name>
</gene>
<dbReference type="EMBL" id="SDMK01000004">
    <property type="protein sequence ID" value="RXS93706.1"/>
    <property type="molecule type" value="Genomic_DNA"/>
</dbReference>
<reference evidence="2 3" key="1">
    <citation type="journal article" date="2016" name="Int. J. Syst. Evol. Microbiol.">
        <title>Acidipila dinghuensis sp. nov., an acidobacterium isolated from forest soil.</title>
        <authorList>
            <person name="Jiang Y.W."/>
            <person name="Wang J."/>
            <person name="Chen M.H."/>
            <person name="Lv Y.Y."/>
            <person name="Qiu L.H."/>
        </authorList>
    </citation>
    <scope>NUCLEOTIDE SEQUENCE [LARGE SCALE GENOMIC DNA]</scope>
    <source>
        <strain evidence="2 3">DHOF10</strain>
    </source>
</reference>
<dbReference type="RefSeq" id="WP_129209476.1">
    <property type="nucleotide sequence ID" value="NZ_BMGU01000002.1"/>
</dbReference>
<dbReference type="Proteomes" id="UP000290253">
    <property type="component" value="Unassembled WGS sequence"/>
</dbReference>
<evidence type="ECO:0000313" key="3">
    <source>
        <dbReference type="Proteomes" id="UP000290253"/>
    </source>
</evidence>
<dbReference type="OrthoDB" id="9153559at2"/>
<protein>
    <submittedName>
        <fullName evidence="2">ABC transporter ATP-binding protein</fullName>
    </submittedName>
</protein>
<comment type="caution">
    <text evidence="2">The sequence shown here is derived from an EMBL/GenBank/DDBJ whole genome shotgun (WGS) entry which is preliminary data.</text>
</comment>
<evidence type="ECO:0000313" key="2">
    <source>
        <dbReference type="EMBL" id="RXS93706.1"/>
    </source>
</evidence>
<keyword evidence="2" id="KW-0067">ATP-binding</keyword>
<keyword evidence="3" id="KW-1185">Reference proteome</keyword>
<feature type="domain" description="CdiI immunity protein" evidence="1">
    <location>
        <begin position="17"/>
        <end position="109"/>
    </location>
</feature>